<gene>
    <name evidence="2" type="ORF">KHU32_19490</name>
</gene>
<dbReference type="Proteomes" id="UP000766336">
    <property type="component" value="Unassembled WGS sequence"/>
</dbReference>
<feature type="region of interest" description="Disordered" evidence="1">
    <location>
        <begin position="56"/>
        <end position="76"/>
    </location>
</feature>
<evidence type="ECO:0000313" key="2">
    <source>
        <dbReference type="EMBL" id="MBS7813138.1"/>
    </source>
</evidence>
<accession>A0ABS5QKL2</accession>
<reference evidence="2 3" key="1">
    <citation type="submission" date="2021-05" db="EMBL/GenBank/DDBJ databases">
        <title>Roseococcus sp. XZZS9, whole genome shotgun sequencing project.</title>
        <authorList>
            <person name="Zhao G."/>
            <person name="Shen L."/>
        </authorList>
    </citation>
    <scope>NUCLEOTIDE SEQUENCE [LARGE SCALE GENOMIC DNA]</scope>
    <source>
        <strain evidence="2 3">XZZS9</strain>
    </source>
</reference>
<comment type="caution">
    <text evidence="2">The sequence shown here is derived from an EMBL/GenBank/DDBJ whole genome shotgun (WGS) entry which is preliminary data.</text>
</comment>
<proteinExistence type="predicted"/>
<organism evidence="2 3">
    <name type="scientific">Roseococcus pinisoli</name>
    <dbReference type="NCBI Taxonomy" id="2835040"/>
    <lineage>
        <taxon>Bacteria</taxon>
        <taxon>Pseudomonadati</taxon>
        <taxon>Pseudomonadota</taxon>
        <taxon>Alphaproteobacteria</taxon>
        <taxon>Acetobacterales</taxon>
        <taxon>Roseomonadaceae</taxon>
        <taxon>Roseococcus</taxon>
    </lineage>
</organism>
<dbReference type="EMBL" id="JAHCDA010000004">
    <property type="protein sequence ID" value="MBS7813138.1"/>
    <property type="molecule type" value="Genomic_DNA"/>
</dbReference>
<evidence type="ECO:0000256" key="1">
    <source>
        <dbReference type="SAM" id="MobiDB-lite"/>
    </source>
</evidence>
<dbReference type="RefSeq" id="WP_213671836.1">
    <property type="nucleotide sequence ID" value="NZ_JAHCDA010000004.1"/>
</dbReference>
<sequence length="76" mass="7228">MLPGAVYLKLGTGGGAAAGLFDVPSGGNALTWSALATPVAVTRSGTVTIAAGAADRGRIGPGRAAPALSEAPARPT</sequence>
<name>A0ABS5QKL2_9PROT</name>
<keyword evidence="3" id="KW-1185">Reference proteome</keyword>
<protein>
    <submittedName>
        <fullName evidence="2">Uncharacterized protein</fullName>
    </submittedName>
</protein>
<evidence type="ECO:0000313" key="3">
    <source>
        <dbReference type="Proteomes" id="UP000766336"/>
    </source>
</evidence>